<gene>
    <name evidence="11" type="primary">Vigan.09G151800</name>
    <name evidence="11" type="ORF">VIGAN_09151800</name>
</gene>
<evidence type="ECO:0000313" key="11">
    <source>
        <dbReference type="EMBL" id="BAT97927.1"/>
    </source>
</evidence>
<evidence type="ECO:0000256" key="8">
    <source>
        <dbReference type="ARBA" id="ARBA00023004"/>
    </source>
</evidence>
<evidence type="ECO:0000256" key="2">
    <source>
        <dbReference type="ARBA" id="ARBA00010617"/>
    </source>
</evidence>
<keyword evidence="4" id="KW-0812">Transmembrane</keyword>
<evidence type="ECO:0000256" key="9">
    <source>
        <dbReference type="ARBA" id="ARBA00023033"/>
    </source>
</evidence>
<dbReference type="InterPro" id="IPR036396">
    <property type="entry name" value="Cyt_P450_sf"/>
</dbReference>
<dbReference type="GO" id="GO:0020037">
    <property type="term" value="F:heme binding"/>
    <property type="evidence" value="ECO:0007669"/>
    <property type="project" value="InterPro"/>
</dbReference>
<dbReference type="SUPFAM" id="SSF48264">
    <property type="entry name" value="Cytochrome P450"/>
    <property type="match status" value="1"/>
</dbReference>
<evidence type="ECO:0000256" key="4">
    <source>
        <dbReference type="ARBA" id="ARBA00022692"/>
    </source>
</evidence>
<dbReference type="GO" id="GO:0016020">
    <property type="term" value="C:membrane"/>
    <property type="evidence" value="ECO:0007669"/>
    <property type="project" value="UniProtKB-SubCell"/>
</dbReference>
<comment type="subcellular location">
    <subcellularLocation>
        <location evidence="1">Membrane</location>
        <topology evidence="1">Single-pass membrane protein</topology>
    </subcellularLocation>
</comment>
<evidence type="ECO:0000256" key="6">
    <source>
        <dbReference type="ARBA" id="ARBA00022989"/>
    </source>
</evidence>
<keyword evidence="10" id="KW-0472">Membrane</keyword>
<accession>A0A0S3SYD1</accession>
<dbReference type="GO" id="GO:0005506">
    <property type="term" value="F:iron ion binding"/>
    <property type="evidence" value="ECO:0007669"/>
    <property type="project" value="InterPro"/>
</dbReference>
<protein>
    <recommendedName>
        <fullName evidence="13">Cytochrome P450</fullName>
    </recommendedName>
</protein>
<keyword evidence="8" id="KW-0408">Iron</keyword>
<comment type="similarity">
    <text evidence="2">Belongs to the cytochrome P450 family.</text>
</comment>
<keyword evidence="3" id="KW-0349">Heme</keyword>
<dbReference type="EMBL" id="AP015042">
    <property type="protein sequence ID" value="BAT97927.1"/>
    <property type="molecule type" value="Genomic_DNA"/>
</dbReference>
<evidence type="ECO:0000256" key="7">
    <source>
        <dbReference type="ARBA" id="ARBA00023002"/>
    </source>
</evidence>
<evidence type="ECO:0000256" key="10">
    <source>
        <dbReference type="ARBA" id="ARBA00023136"/>
    </source>
</evidence>
<evidence type="ECO:0000313" key="12">
    <source>
        <dbReference type="Proteomes" id="UP000291084"/>
    </source>
</evidence>
<dbReference type="InterPro" id="IPR050665">
    <property type="entry name" value="Cytochrome_P450_Monooxygen"/>
</dbReference>
<dbReference type="PANTHER" id="PTHR24282">
    <property type="entry name" value="CYTOCHROME P450 FAMILY MEMBER"/>
    <property type="match status" value="1"/>
</dbReference>
<proteinExistence type="inferred from homology"/>
<keyword evidence="12" id="KW-1185">Reference proteome</keyword>
<keyword evidence="9" id="KW-0503">Monooxygenase</keyword>
<evidence type="ECO:0000256" key="1">
    <source>
        <dbReference type="ARBA" id="ARBA00004167"/>
    </source>
</evidence>
<sequence length="82" mass="9623">MWLGPRPRLFVLDPEKFKEMATKVYDFQKPDTSPLFKLLASGFANYDGDKWAKHRKIVSPAFNVEKLKVSLWFMFNCVIIII</sequence>
<dbReference type="Proteomes" id="UP000291084">
    <property type="component" value="Chromosome 9"/>
</dbReference>
<evidence type="ECO:0000256" key="5">
    <source>
        <dbReference type="ARBA" id="ARBA00022723"/>
    </source>
</evidence>
<keyword evidence="6" id="KW-1133">Transmembrane helix</keyword>
<evidence type="ECO:0008006" key="13">
    <source>
        <dbReference type="Google" id="ProtNLM"/>
    </source>
</evidence>
<evidence type="ECO:0000256" key="3">
    <source>
        <dbReference type="ARBA" id="ARBA00022617"/>
    </source>
</evidence>
<dbReference type="AlphaFoldDB" id="A0A0S3SYD1"/>
<dbReference type="GO" id="GO:0016705">
    <property type="term" value="F:oxidoreductase activity, acting on paired donors, with incorporation or reduction of molecular oxygen"/>
    <property type="evidence" value="ECO:0007669"/>
    <property type="project" value="InterPro"/>
</dbReference>
<name>A0A0S3SYD1_PHAAN</name>
<organism evidence="11 12">
    <name type="scientific">Vigna angularis var. angularis</name>
    <dbReference type="NCBI Taxonomy" id="157739"/>
    <lineage>
        <taxon>Eukaryota</taxon>
        <taxon>Viridiplantae</taxon>
        <taxon>Streptophyta</taxon>
        <taxon>Embryophyta</taxon>
        <taxon>Tracheophyta</taxon>
        <taxon>Spermatophyta</taxon>
        <taxon>Magnoliopsida</taxon>
        <taxon>eudicotyledons</taxon>
        <taxon>Gunneridae</taxon>
        <taxon>Pentapetalae</taxon>
        <taxon>rosids</taxon>
        <taxon>fabids</taxon>
        <taxon>Fabales</taxon>
        <taxon>Fabaceae</taxon>
        <taxon>Papilionoideae</taxon>
        <taxon>50 kb inversion clade</taxon>
        <taxon>NPAAA clade</taxon>
        <taxon>indigoferoid/millettioid clade</taxon>
        <taxon>Phaseoleae</taxon>
        <taxon>Vigna</taxon>
    </lineage>
</organism>
<keyword evidence="7" id="KW-0560">Oxidoreductase</keyword>
<keyword evidence="5" id="KW-0479">Metal-binding</keyword>
<dbReference type="Gene3D" id="1.10.630.10">
    <property type="entry name" value="Cytochrome P450"/>
    <property type="match status" value="1"/>
</dbReference>
<reference evidence="11 12" key="1">
    <citation type="journal article" date="2015" name="Sci. Rep.">
        <title>The power of single molecule real-time sequencing technology in the de novo assembly of a eukaryotic genome.</title>
        <authorList>
            <person name="Sakai H."/>
            <person name="Naito K."/>
            <person name="Ogiso-Tanaka E."/>
            <person name="Takahashi Y."/>
            <person name="Iseki K."/>
            <person name="Muto C."/>
            <person name="Satou K."/>
            <person name="Teruya K."/>
            <person name="Shiroma A."/>
            <person name="Shimoji M."/>
            <person name="Hirano T."/>
            <person name="Itoh T."/>
            <person name="Kaga A."/>
            <person name="Tomooka N."/>
        </authorList>
    </citation>
    <scope>NUCLEOTIDE SEQUENCE [LARGE SCALE GENOMIC DNA]</scope>
    <source>
        <strain evidence="12">cv. Shumari</strain>
    </source>
</reference>
<dbReference type="PANTHER" id="PTHR24282:SF160">
    <property type="entry name" value="CYTOCHROME P450 FAMILY MONOOXYGENASE"/>
    <property type="match status" value="1"/>
</dbReference>
<dbReference type="GO" id="GO:0004497">
    <property type="term" value="F:monooxygenase activity"/>
    <property type="evidence" value="ECO:0007669"/>
    <property type="project" value="UniProtKB-KW"/>
</dbReference>